<proteinExistence type="predicted"/>
<feature type="compositionally biased region" description="Low complexity" evidence="1">
    <location>
        <begin position="9"/>
        <end position="22"/>
    </location>
</feature>
<dbReference type="STRING" id="77586.A0A0D9VKP0"/>
<accession>A0A0D9VKP0</accession>
<feature type="region of interest" description="Disordered" evidence="1">
    <location>
        <begin position="1"/>
        <end position="85"/>
    </location>
</feature>
<dbReference type="PANTHER" id="PTHR33544">
    <property type="entry name" value="DUF4005 DOMAIN-CONTAINING PROTEIN-RELATED"/>
    <property type="match status" value="1"/>
</dbReference>
<evidence type="ECO:0000256" key="1">
    <source>
        <dbReference type="SAM" id="MobiDB-lite"/>
    </source>
</evidence>
<reference evidence="2" key="3">
    <citation type="submission" date="2015-04" db="UniProtKB">
        <authorList>
            <consortium name="EnsemblPlants"/>
        </authorList>
    </citation>
    <scope>IDENTIFICATION</scope>
</reference>
<dbReference type="eggNOG" id="ENOG502RXK1">
    <property type="taxonomic scope" value="Eukaryota"/>
</dbReference>
<dbReference type="EnsemblPlants" id="LPERR02G25750.1">
    <property type="protein sequence ID" value="LPERR02G25750.1"/>
    <property type="gene ID" value="LPERR02G25750"/>
</dbReference>
<keyword evidence="3" id="KW-1185">Reference proteome</keyword>
<dbReference type="PANTHER" id="PTHR33544:SF13">
    <property type="entry name" value="OS02G0733400 PROTEIN"/>
    <property type="match status" value="1"/>
</dbReference>
<protein>
    <submittedName>
        <fullName evidence="2">Uncharacterized protein</fullName>
    </submittedName>
</protein>
<organism evidence="2 3">
    <name type="scientific">Leersia perrieri</name>
    <dbReference type="NCBI Taxonomy" id="77586"/>
    <lineage>
        <taxon>Eukaryota</taxon>
        <taxon>Viridiplantae</taxon>
        <taxon>Streptophyta</taxon>
        <taxon>Embryophyta</taxon>
        <taxon>Tracheophyta</taxon>
        <taxon>Spermatophyta</taxon>
        <taxon>Magnoliopsida</taxon>
        <taxon>Liliopsida</taxon>
        <taxon>Poales</taxon>
        <taxon>Poaceae</taxon>
        <taxon>BOP clade</taxon>
        <taxon>Oryzoideae</taxon>
        <taxon>Oryzeae</taxon>
        <taxon>Oryzinae</taxon>
        <taxon>Leersia</taxon>
    </lineage>
</organism>
<evidence type="ECO:0000313" key="3">
    <source>
        <dbReference type="Proteomes" id="UP000032180"/>
    </source>
</evidence>
<reference evidence="2 3" key="1">
    <citation type="submission" date="2012-08" db="EMBL/GenBank/DDBJ databases">
        <title>Oryza genome evolution.</title>
        <authorList>
            <person name="Wing R.A."/>
        </authorList>
    </citation>
    <scope>NUCLEOTIDE SEQUENCE</scope>
</reference>
<sequence length="193" mass="21162">MDGDAGMIPTSSSAESSPSSSDVDTESTGSSFFRDRSTTLGTLMGVSFADEEEEEQQQQQREAAREGGERARSRGAAAGAVEEDGRRWRRRWRRRRWRNAGGSWWRLCRDDVGGTTSLGQFLHMERQLSGNAGLMICGDERESSTPLFDNGRVTPAREERAKWQLRRAAQGSSSSSSLVRLPVLLTAICSGGG</sequence>
<reference evidence="3" key="2">
    <citation type="submission" date="2013-12" db="EMBL/GenBank/DDBJ databases">
        <authorList>
            <person name="Yu Y."/>
            <person name="Lee S."/>
            <person name="de Baynast K."/>
            <person name="Wissotski M."/>
            <person name="Liu L."/>
            <person name="Talag J."/>
            <person name="Goicoechea J."/>
            <person name="Angelova A."/>
            <person name="Jetty R."/>
            <person name="Kudrna D."/>
            <person name="Golser W."/>
            <person name="Rivera L."/>
            <person name="Zhang J."/>
            <person name="Wing R."/>
        </authorList>
    </citation>
    <scope>NUCLEOTIDE SEQUENCE</scope>
</reference>
<evidence type="ECO:0000313" key="2">
    <source>
        <dbReference type="EnsemblPlants" id="LPERR02G25750.1"/>
    </source>
</evidence>
<dbReference type="Proteomes" id="UP000032180">
    <property type="component" value="Chromosome 2"/>
</dbReference>
<dbReference type="HOGENOM" id="CLU_086885_0_0_1"/>
<dbReference type="InterPro" id="IPR040344">
    <property type="entry name" value="At3g17950-like"/>
</dbReference>
<feature type="compositionally biased region" description="Basic and acidic residues" evidence="1">
    <location>
        <begin position="62"/>
        <end position="72"/>
    </location>
</feature>
<name>A0A0D9VKP0_9ORYZ</name>
<dbReference type="AlphaFoldDB" id="A0A0D9VKP0"/>
<dbReference type="Gramene" id="LPERR02G25750.1">
    <property type="protein sequence ID" value="LPERR02G25750.1"/>
    <property type="gene ID" value="LPERR02G25750"/>
</dbReference>